<sequence>MRLRDSWTCGNTTELVFNSTGTWEEPLIQGCLDEPDAARGQEILCIMGNSQVAGALSSPVRITPQLPLLPFTPDYIPERCPDRSIDPQWVVDKFLYQHHGDKSYDVFVDLTNKAVGEVVSCHVAFDGKAEASSNGATRWSKCTPATTGTLVLSTEVSLEAEYGILGVRQSWTCPDFIQGIDEPLYTGEGYLSALLVCPEQAKGDSSGASSYNCSLSAPADGEEIRFSGYWPEAPLMPRTTYSHSCTVESFTNTANLTLQDYQLDTVVDAAGKSSLAGTFSVANPGPGDVYRLNRIPIIDDGEWHGCEAAAGEVLPWQLARCRYALDRSLRQLSFRFSWYCDDRDALHPVYFTAAASKELPAEECVATTSGAKSCRLPAGTGAVQMPVATLTWASTNAPLDRGPNLPWI</sequence>
<gene>
    <name evidence="1" type="ORF">QBC34DRAFT_415998</name>
</gene>
<dbReference type="AlphaFoldDB" id="A0AAV9G793"/>
<protein>
    <recommendedName>
        <fullName evidence="3">Ig-like domain-containing protein</fullName>
    </recommendedName>
</protein>
<reference evidence="1" key="2">
    <citation type="submission" date="2023-05" db="EMBL/GenBank/DDBJ databases">
        <authorList>
            <consortium name="Lawrence Berkeley National Laboratory"/>
            <person name="Steindorff A."/>
            <person name="Hensen N."/>
            <person name="Bonometti L."/>
            <person name="Westerberg I."/>
            <person name="Brannstrom I.O."/>
            <person name="Guillou S."/>
            <person name="Cros-Aarteil S."/>
            <person name="Calhoun S."/>
            <person name="Haridas S."/>
            <person name="Kuo A."/>
            <person name="Mondo S."/>
            <person name="Pangilinan J."/>
            <person name="Riley R."/>
            <person name="Labutti K."/>
            <person name="Andreopoulos B."/>
            <person name="Lipzen A."/>
            <person name="Chen C."/>
            <person name="Yanf M."/>
            <person name="Daum C."/>
            <person name="Ng V."/>
            <person name="Clum A."/>
            <person name="Ohm R."/>
            <person name="Martin F."/>
            <person name="Silar P."/>
            <person name="Natvig D."/>
            <person name="Lalanne C."/>
            <person name="Gautier V."/>
            <person name="Ament-Velasquez S.L."/>
            <person name="Kruys A."/>
            <person name="Hutchinson M.I."/>
            <person name="Powell A.J."/>
            <person name="Barry K."/>
            <person name="Miller A.N."/>
            <person name="Grigoriev I.V."/>
            <person name="Debuchy R."/>
            <person name="Gladieux P."/>
            <person name="Thoren M.H."/>
            <person name="Johannesson H."/>
        </authorList>
    </citation>
    <scope>NUCLEOTIDE SEQUENCE</scope>
    <source>
        <strain evidence="1">PSN243</strain>
    </source>
</reference>
<evidence type="ECO:0000313" key="2">
    <source>
        <dbReference type="Proteomes" id="UP001321760"/>
    </source>
</evidence>
<comment type="caution">
    <text evidence="1">The sequence shown here is derived from an EMBL/GenBank/DDBJ whole genome shotgun (WGS) entry which is preliminary data.</text>
</comment>
<dbReference type="EMBL" id="MU865983">
    <property type="protein sequence ID" value="KAK4444009.1"/>
    <property type="molecule type" value="Genomic_DNA"/>
</dbReference>
<evidence type="ECO:0000313" key="1">
    <source>
        <dbReference type="EMBL" id="KAK4444009.1"/>
    </source>
</evidence>
<dbReference type="Proteomes" id="UP001321760">
    <property type="component" value="Unassembled WGS sequence"/>
</dbReference>
<accession>A0AAV9G793</accession>
<evidence type="ECO:0008006" key="3">
    <source>
        <dbReference type="Google" id="ProtNLM"/>
    </source>
</evidence>
<name>A0AAV9G793_9PEZI</name>
<keyword evidence="2" id="KW-1185">Reference proteome</keyword>
<organism evidence="1 2">
    <name type="scientific">Podospora aff. communis PSN243</name>
    <dbReference type="NCBI Taxonomy" id="3040156"/>
    <lineage>
        <taxon>Eukaryota</taxon>
        <taxon>Fungi</taxon>
        <taxon>Dikarya</taxon>
        <taxon>Ascomycota</taxon>
        <taxon>Pezizomycotina</taxon>
        <taxon>Sordariomycetes</taxon>
        <taxon>Sordariomycetidae</taxon>
        <taxon>Sordariales</taxon>
        <taxon>Podosporaceae</taxon>
        <taxon>Podospora</taxon>
    </lineage>
</organism>
<reference evidence="1" key="1">
    <citation type="journal article" date="2023" name="Mol. Phylogenet. Evol.">
        <title>Genome-scale phylogeny and comparative genomics of the fungal order Sordariales.</title>
        <authorList>
            <person name="Hensen N."/>
            <person name="Bonometti L."/>
            <person name="Westerberg I."/>
            <person name="Brannstrom I.O."/>
            <person name="Guillou S."/>
            <person name="Cros-Aarteil S."/>
            <person name="Calhoun S."/>
            <person name="Haridas S."/>
            <person name="Kuo A."/>
            <person name="Mondo S."/>
            <person name="Pangilinan J."/>
            <person name="Riley R."/>
            <person name="LaButti K."/>
            <person name="Andreopoulos B."/>
            <person name="Lipzen A."/>
            <person name="Chen C."/>
            <person name="Yan M."/>
            <person name="Daum C."/>
            <person name="Ng V."/>
            <person name="Clum A."/>
            <person name="Steindorff A."/>
            <person name="Ohm R.A."/>
            <person name="Martin F."/>
            <person name="Silar P."/>
            <person name="Natvig D.O."/>
            <person name="Lalanne C."/>
            <person name="Gautier V."/>
            <person name="Ament-Velasquez S.L."/>
            <person name="Kruys A."/>
            <person name="Hutchinson M.I."/>
            <person name="Powell A.J."/>
            <person name="Barry K."/>
            <person name="Miller A.N."/>
            <person name="Grigoriev I.V."/>
            <person name="Debuchy R."/>
            <person name="Gladieux P."/>
            <person name="Hiltunen Thoren M."/>
            <person name="Johannesson H."/>
        </authorList>
    </citation>
    <scope>NUCLEOTIDE SEQUENCE</scope>
    <source>
        <strain evidence="1">PSN243</strain>
    </source>
</reference>
<proteinExistence type="predicted"/>